<evidence type="ECO:0000313" key="3">
    <source>
        <dbReference type="Proteomes" id="UP000824120"/>
    </source>
</evidence>
<keyword evidence="3" id="KW-1185">Reference proteome</keyword>
<gene>
    <name evidence="2" type="ORF">H5410_002893</name>
</gene>
<feature type="region of interest" description="Disordered" evidence="1">
    <location>
        <begin position="116"/>
        <end position="190"/>
    </location>
</feature>
<dbReference type="EMBL" id="JACXVP010000001">
    <property type="protein sequence ID" value="KAG5631176.1"/>
    <property type="molecule type" value="Genomic_DNA"/>
</dbReference>
<evidence type="ECO:0000256" key="1">
    <source>
        <dbReference type="SAM" id="MobiDB-lite"/>
    </source>
</evidence>
<dbReference type="AlphaFoldDB" id="A0A9J6B3H1"/>
<feature type="compositionally biased region" description="Basic and acidic residues" evidence="1">
    <location>
        <begin position="171"/>
        <end position="190"/>
    </location>
</feature>
<feature type="region of interest" description="Disordered" evidence="1">
    <location>
        <begin position="213"/>
        <end position="238"/>
    </location>
</feature>
<protein>
    <submittedName>
        <fullName evidence="2">Uncharacterized protein</fullName>
    </submittedName>
</protein>
<name>A0A9J6B3H1_SOLCO</name>
<comment type="caution">
    <text evidence="2">The sequence shown here is derived from an EMBL/GenBank/DDBJ whole genome shotgun (WGS) entry which is preliminary data.</text>
</comment>
<proteinExistence type="predicted"/>
<reference evidence="2 3" key="1">
    <citation type="submission" date="2020-09" db="EMBL/GenBank/DDBJ databases">
        <title>De no assembly of potato wild relative species, Solanum commersonii.</title>
        <authorList>
            <person name="Cho K."/>
        </authorList>
    </citation>
    <scope>NUCLEOTIDE SEQUENCE [LARGE SCALE GENOMIC DNA]</scope>
    <source>
        <strain evidence="2">LZ3.2</strain>
        <tissue evidence="2">Leaf</tissue>
    </source>
</reference>
<accession>A0A9J6B3H1</accession>
<organism evidence="2 3">
    <name type="scientific">Solanum commersonii</name>
    <name type="common">Commerson's wild potato</name>
    <name type="synonym">Commerson's nightshade</name>
    <dbReference type="NCBI Taxonomy" id="4109"/>
    <lineage>
        <taxon>Eukaryota</taxon>
        <taxon>Viridiplantae</taxon>
        <taxon>Streptophyta</taxon>
        <taxon>Embryophyta</taxon>
        <taxon>Tracheophyta</taxon>
        <taxon>Spermatophyta</taxon>
        <taxon>Magnoliopsida</taxon>
        <taxon>eudicotyledons</taxon>
        <taxon>Gunneridae</taxon>
        <taxon>Pentapetalae</taxon>
        <taxon>asterids</taxon>
        <taxon>lamiids</taxon>
        <taxon>Solanales</taxon>
        <taxon>Solanaceae</taxon>
        <taxon>Solanoideae</taxon>
        <taxon>Solaneae</taxon>
        <taxon>Solanum</taxon>
    </lineage>
</organism>
<sequence length="263" mass="30376">MNQIEDLQFVVIAYDWSDLEELRRIKPQQCNMRGECQIGLLLSKHVLIHGYSYLMRALIYDANFTCIFSPASAVGKPIQLDQATIKKTRPSCALVNVMVDLKCDFPKVVQMQIENQHTEEKKSSHYKTECRDTNKANHKPVNKEQQVLEESQDQEQKEFIQPAGISNSFHSPKDTQDQEQGDEKESSKDWVTKSFSHILQGKFTAATIPEQHMGHNQHHNEQTKEKSLHFHQGSSKNVSYSKERYNNMLFEVKSSKDTNISEF</sequence>
<evidence type="ECO:0000313" key="2">
    <source>
        <dbReference type="EMBL" id="KAG5631176.1"/>
    </source>
</evidence>
<dbReference type="OrthoDB" id="1399756at2759"/>
<feature type="compositionally biased region" description="Basic and acidic residues" evidence="1">
    <location>
        <begin position="218"/>
        <end position="228"/>
    </location>
</feature>
<dbReference type="Proteomes" id="UP000824120">
    <property type="component" value="Chromosome 1"/>
</dbReference>
<feature type="compositionally biased region" description="Basic and acidic residues" evidence="1">
    <location>
        <begin position="116"/>
        <end position="135"/>
    </location>
</feature>